<dbReference type="SUPFAM" id="SSF109854">
    <property type="entry name" value="DinB/YfiT-like putative metalloenzymes"/>
    <property type="match status" value="1"/>
</dbReference>
<keyword evidence="2" id="KW-1185">Reference proteome</keyword>
<dbReference type="InterPro" id="IPR024344">
    <property type="entry name" value="MDMPI_metal-binding"/>
</dbReference>
<dbReference type="OrthoDB" id="3292744at2"/>
<accession>A0A7I7XRD2</accession>
<dbReference type="Pfam" id="PF11716">
    <property type="entry name" value="MDMPI_N"/>
    <property type="match status" value="1"/>
</dbReference>
<evidence type="ECO:0000313" key="1">
    <source>
        <dbReference type="EMBL" id="BBZ31799.1"/>
    </source>
</evidence>
<dbReference type="EMBL" id="AP022612">
    <property type="protein sequence ID" value="BBZ31799.1"/>
    <property type="molecule type" value="Genomic_DNA"/>
</dbReference>
<dbReference type="RefSeq" id="WP_085155361.1">
    <property type="nucleotide sequence ID" value="NZ_AP022612.1"/>
</dbReference>
<evidence type="ECO:0000313" key="2">
    <source>
        <dbReference type="Proteomes" id="UP000466931"/>
    </source>
</evidence>
<reference evidence="1" key="1">
    <citation type="journal article" date="2019" name="Emerg. Microbes Infect.">
        <title>Comprehensive subspecies identification of 175 nontuberculous mycobacteria species based on 7547 genomic profiles.</title>
        <authorList>
            <person name="Matsumoto Y."/>
            <person name="Kinjo T."/>
            <person name="Motooka D."/>
            <person name="Nabeya D."/>
            <person name="Jung N."/>
            <person name="Uechi K."/>
            <person name="Horii T."/>
            <person name="Iida T."/>
            <person name="Fujita J."/>
            <person name="Nakamura S."/>
        </authorList>
    </citation>
    <scope>NUCLEOTIDE SEQUENCE [LARGE SCALE GENOMIC DNA]</scope>
    <source>
        <strain evidence="1">JCM 13671</strain>
    </source>
</reference>
<organism evidence="1 2">
    <name type="scientific">Mycolicibacterium confluentis</name>
    <dbReference type="NCBI Taxonomy" id="28047"/>
    <lineage>
        <taxon>Bacteria</taxon>
        <taxon>Bacillati</taxon>
        <taxon>Actinomycetota</taxon>
        <taxon>Actinomycetes</taxon>
        <taxon>Mycobacteriales</taxon>
        <taxon>Mycobacteriaceae</taxon>
        <taxon>Mycolicibacterium</taxon>
    </lineage>
</organism>
<gene>
    <name evidence="1" type="ORF">MCNF_04040</name>
</gene>
<dbReference type="InterPro" id="IPR034660">
    <property type="entry name" value="DinB/YfiT-like"/>
</dbReference>
<protein>
    <submittedName>
        <fullName evidence="1">Uncharacterized protein</fullName>
    </submittedName>
</protein>
<reference evidence="1" key="2">
    <citation type="submission" date="2020-02" db="EMBL/GenBank/DDBJ databases">
        <authorList>
            <person name="Matsumoto Y."/>
            <person name="Motooka D."/>
            <person name="Nakamura S."/>
        </authorList>
    </citation>
    <scope>NUCLEOTIDE SEQUENCE</scope>
    <source>
        <strain evidence="1">JCM 13671</strain>
    </source>
</reference>
<sequence>MTAPPAEVFASAAHAFAQLVRRVPDSAWTGPGLGDWDLRSLVGHTSRSLITVSEYLKTRADHEDIADAAGYYVHVRAASASMDPAQIVERGRQAGQVLGADPVATIDALVEQALNDIDAAGDPLITVIGGVGIRLSSYLPTRVFEMAVHGLDIAEAARVEFAPPAEVLAAATALAAQIAVALGDGPTVLRSLTGRSALPPRYSVV</sequence>
<dbReference type="Gene3D" id="1.20.120.450">
    <property type="entry name" value="dinb family like domain"/>
    <property type="match status" value="1"/>
</dbReference>
<dbReference type="GO" id="GO:0046872">
    <property type="term" value="F:metal ion binding"/>
    <property type="evidence" value="ECO:0007669"/>
    <property type="project" value="InterPro"/>
</dbReference>
<name>A0A7I7XRD2_9MYCO</name>
<dbReference type="AlphaFoldDB" id="A0A7I7XRD2"/>
<proteinExistence type="predicted"/>
<dbReference type="Proteomes" id="UP000466931">
    <property type="component" value="Chromosome"/>
</dbReference>